<dbReference type="InterPro" id="IPR017871">
    <property type="entry name" value="ABC_transporter-like_CS"/>
</dbReference>
<evidence type="ECO:0000256" key="7">
    <source>
        <dbReference type="ARBA" id="ARBA00023136"/>
    </source>
</evidence>
<feature type="domain" description="ABC transporter" evidence="10">
    <location>
        <begin position="1178"/>
        <end position="1457"/>
    </location>
</feature>
<gene>
    <name evidence="12" type="ORF">L207DRAFT_477483</name>
</gene>
<dbReference type="SUPFAM" id="SSF90123">
    <property type="entry name" value="ABC transporter transmembrane region"/>
    <property type="match status" value="2"/>
</dbReference>
<dbReference type="Gene3D" id="1.20.1560.10">
    <property type="entry name" value="ABC transporter type 1, transmembrane domain"/>
    <property type="match status" value="2"/>
</dbReference>
<dbReference type="InterPro" id="IPR003593">
    <property type="entry name" value="AAA+_ATPase"/>
</dbReference>
<keyword evidence="13" id="KW-1185">Reference proteome</keyword>
<feature type="transmembrane region" description="Helical" evidence="9">
    <location>
        <begin position="88"/>
        <end position="106"/>
    </location>
</feature>
<feature type="transmembrane region" description="Helical" evidence="9">
    <location>
        <begin position="477"/>
        <end position="501"/>
    </location>
</feature>
<feature type="transmembrane region" description="Helical" evidence="9">
    <location>
        <begin position="855"/>
        <end position="878"/>
    </location>
</feature>
<dbReference type="Pfam" id="PF00005">
    <property type="entry name" value="ABC_tran"/>
    <property type="match status" value="2"/>
</dbReference>
<evidence type="ECO:0000256" key="4">
    <source>
        <dbReference type="ARBA" id="ARBA00022741"/>
    </source>
</evidence>
<dbReference type="InterPro" id="IPR003439">
    <property type="entry name" value="ABC_transporter-like_ATP-bd"/>
</dbReference>
<feature type="transmembrane region" description="Helical" evidence="9">
    <location>
        <begin position="20"/>
        <end position="39"/>
    </location>
</feature>
<dbReference type="SMART" id="SM00382">
    <property type="entry name" value="AAA"/>
    <property type="match status" value="2"/>
</dbReference>
<protein>
    <submittedName>
        <fullName evidence="12">Putative ATP-binding cassette transporter</fullName>
    </submittedName>
</protein>
<evidence type="ECO:0000256" key="3">
    <source>
        <dbReference type="ARBA" id="ARBA00022692"/>
    </source>
</evidence>
<feature type="transmembrane region" description="Helical" evidence="9">
    <location>
        <begin position="59"/>
        <end position="76"/>
    </location>
</feature>
<evidence type="ECO:0000259" key="10">
    <source>
        <dbReference type="PROSITE" id="PS50893"/>
    </source>
</evidence>
<feature type="domain" description="ABC transmembrane type-1" evidence="11">
    <location>
        <begin position="263"/>
        <end position="541"/>
    </location>
</feature>
<dbReference type="CDD" id="cd18580">
    <property type="entry name" value="ABC_6TM_ABCC_D2"/>
    <property type="match status" value="1"/>
</dbReference>
<evidence type="ECO:0000256" key="1">
    <source>
        <dbReference type="ARBA" id="ARBA00004141"/>
    </source>
</evidence>
<feature type="compositionally biased region" description="Acidic residues" evidence="8">
    <location>
        <begin position="1466"/>
        <end position="1476"/>
    </location>
</feature>
<dbReference type="PANTHER" id="PTHR24223">
    <property type="entry name" value="ATP-BINDING CASSETTE SUB-FAMILY C"/>
    <property type="match status" value="1"/>
</dbReference>
<dbReference type="InterPro" id="IPR027417">
    <property type="entry name" value="P-loop_NTPase"/>
</dbReference>
<dbReference type="InterPro" id="IPR036640">
    <property type="entry name" value="ABC1_TM_sf"/>
</dbReference>
<feature type="domain" description="ABC transporter" evidence="10">
    <location>
        <begin position="586"/>
        <end position="813"/>
    </location>
</feature>
<dbReference type="OrthoDB" id="4139357at2759"/>
<dbReference type="PROSITE" id="PS50893">
    <property type="entry name" value="ABC_TRANSPORTER_2"/>
    <property type="match status" value="2"/>
</dbReference>
<reference evidence="12 13" key="1">
    <citation type="submission" date="2016-04" db="EMBL/GenBank/DDBJ databases">
        <title>A degradative enzymes factory behind the ericoid mycorrhizal symbiosis.</title>
        <authorList>
            <consortium name="DOE Joint Genome Institute"/>
            <person name="Martino E."/>
            <person name="Morin E."/>
            <person name="Grelet G."/>
            <person name="Kuo A."/>
            <person name="Kohler A."/>
            <person name="Daghino S."/>
            <person name="Barry K."/>
            <person name="Choi C."/>
            <person name="Cichocki N."/>
            <person name="Clum A."/>
            <person name="Copeland A."/>
            <person name="Hainaut M."/>
            <person name="Haridas S."/>
            <person name="Labutti K."/>
            <person name="Lindquist E."/>
            <person name="Lipzen A."/>
            <person name="Khouja H.-R."/>
            <person name="Murat C."/>
            <person name="Ohm R."/>
            <person name="Olson A."/>
            <person name="Spatafora J."/>
            <person name="Veneault-Fourrey C."/>
            <person name="Henrissat B."/>
            <person name="Grigoriev I."/>
            <person name="Martin F."/>
            <person name="Perotto S."/>
        </authorList>
    </citation>
    <scope>NUCLEOTIDE SEQUENCE [LARGE SCALE GENOMIC DNA]</scope>
    <source>
        <strain evidence="12 13">F</strain>
    </source>
</reference>
<dbReference type="Pfam" id="PF00664">
    <property type="entry name" value="ABC_membrane"/>
    <property type="match status" value="2"/>
</dbReference>
<feature type="transmembrane region" description="Helical" evidence="9">
    <location>
        <begin position="1002"/>
        <end position="1020"/>
    </location>
</feature>
<evidence type="ECO:0000256" key="5">
    <source>
        <dbReference type="ARBA" id="ARBA00022840"/>
    </source>
</evidence>
<dbReference type="STRING" id="1149755.A0A2J6SDJ3"/>
<evidence type="ECO:0000256" key="8">
    <source>
        <dbReference type="SAM" id="MobiDB-lite"/>
    </source>
</evidence>
<dbReference type="FunFam" id="1.20.1560.10:FF:000066">
    <property type="entry name" value="ABC multidrug transporter (Eurofung)"/>
    <property type="match status" value="1"/>
</dbReference>
<evidence type="ECO:0000313" key="12">
    <source>
        <dbReference type="EMBL" id="PMD48812.1"/>
    </source>
</evidence>
<sequence>MVPHLETPPSEALAGDDVPTWPAVYSLFIASSFLLFSAVRGWQLRETSVKLKPASSSPVKLVTTIAFLAVQLSSFVKNSSAVFDIHVLSNAISSLAALVFCILSFIEHQRSPTPSTLLVLYILACLLGSGVELLILPPSFTVGSISLPITNICVELAVLVFECQKKDSAFLAPYQQLTLEERAGILERTFFLWINPILKRGYRLNLTDADLPRAGKELSSEGLRRKILRTWDQRAKPERTTTLPYVLLKCFKGPVAAAILPRLFLIVFRYSQPVLINISVRYIDNARKESGSTEEGRWLIVGALVVYVGLAVSKATYQHQLNRLEVMIRGALVSLVYQRSLHVKNADYEDGSAVTLMSTDVDNVQDVGQMFHETWAQVLEVIIGTSLLATQIGWMWPIPLIMIVFCTRVSRYVASNLNRKQRDWSVATQKRISMTVSMLASAKSIKMLGISKVIQTKVQSLRVHEMAMSKRLRWMMVVYNASANALGLFAPPFTIVVFAIVSRSRGHQRLDASTAFTTIALMTFISHPANMLMTIYPRAVACMANFERIQRYLLESSQEDNRADIKIITPEVGGSEFEEDTSSNALVGSKISVQYPSNTTPILQDINFQVKAGSFWIFSGRVGSGKTTLAGAILGEVPLSFGSLTLSTKRIGFCPQTPWLPSSSVRDIICEEGDHDPEWYKDVIHACGLEQDLDTFPHGDHTQIGSRGIKLSGGQRQRVALARAVYARCDILVLDEPFSALDGATENHVVQNLLGPTGMLRQNDITVILMTSNVQHYALADRIVILGDSRIQLEGAPDDVLHSSSQILKTILHDKEKANRQLDEPKTQQIPKSSSTDTAALNLTRRTGDLALYGYYLKSVGVLNFIGLLCFTSSYSFFFHFSQYWVKWWTESESDQTWFYVGGYLIFAFMAWTTTNGLMWSQIIKIAPHSGTVIHYSLLKSIIGAPLSFYSKSEIGTLLNRFSQDIQFVDKKLPPSLSGFVVQAFKITMQIILLLISQRRILVTLPFCVITVYFVQKIYLRTSRQLRFLELESRSAVYSSFLETVDGITTIRAFGWQNKFSSRNIIELDISQSPFYLLMCLQRWLNIVLDLLVTGIAVSVISVSVVFRGTMTGGQLGVALNMILLVNTTLLSLVALYTNLEISLGAIARLKETIQETPQESGPEEKGTIQGWPSAGAVNVQGLEVSYIPGKLALCDINLKIEAGQRLILCGRTGSGKSTFVLSLLRLLDPSSGSITVDGINISDIPRSTVRQKCFISVPQDPFLLADATLRFNVDPNEHYSDEEIVVALKKAQLWSQFSRTEQNGHQTSSTDPQPTAPNVSEILESTLSALPQLSTGQQQLLSLARAVLRAQPPALTIPYTDQISAPTQIKPILVLDEATSSLDEETEAMIYDIIQQEFTDKGHTVIAISHRLGALKKGWEKGRDVLVRIVDGRVEWVGDLGDVIDGEVEGEEGVGGKIREIEGAGGEDEGQSADE</sequence>
<dbReference type="SUPFAM" id="SSF52540">
    <property type="entry name" value="P-loop containing nucleoside triphosphate hydrolases"/>
    <property type="match status" value="2"/>
</dbReference>
<feature type="transmembrane region" description="Helical" evidence="9">
    <location>
        <begin position="513"/>
        <end position="533"/>
    </location>
</feature>
<feature type="transmembrane region" description="Helical" evidence="9">
    <location>
        <begin position="1119"/>
        <end position="1140"/>
    </location>
</feature>
<feature type="transmembrane region" description="Helical" evidence="9">
    <location>
        <begin position="898"/>
        <end position="920"/>
    </location>
</feature>
<keyword evidence="3 9" id="KW-0812">Transmembrane</keyword>
<dbReference type="PANTHER" id="PTHR24223:SF345">
    <property type="entry name" value="ABC MULTIDRUG TRANSPORTER (EUROFUNG)"/>
    <property type="match status" value="1"/>
</dbReference>
<keyword evidence="6 9" id="KW-1133">Transmembrane helix</keyword>
<dbReference type="Pfam" id="PF24357">
    <property type="entry name" value="TMD0_ABC"/>
    <property type="match status" value="1"/>
</dbReference>
<keyword evidence="7 9" id="KW-0472">Membrane</keyword>
<feature type="region of interest" description="Disordered" evidence="8">
    <location>
        <begin position="1453"/>
        <end position="1476"/>
    </location>
</feature>
<dbReference type="FunFam" id="1.20.1560.10:FF:000055">
    <property type="entry name" value="ABC multidrug transporter (Eurofung)"/>
    <property type="match status" value="1"/>
</dbReference>
<dbReference type="Gene3D" id="3.40.50.300">
    <property type="entry name" value="P-loop containing nucleotide triphosphate hydrolases"/>
    <property type="match status" value="2"/>
</dbReference>
<feature type="domain" description="ABC transmembrane type-1" evidence="11">
    <location>
        <begin position="862"/>
        <end position="1141"/>
    </location>
</feature>
<dbReference type="PROSITE" id="PS00211">
    <property type="entry name" value="ABC_TRANSPORTER_1"/>
    <property type="match status" value="1"/>
</dbReference>
<dbReference type="InterPro" id="IPR050173">
    <property type="entry name" value="ABC_transporter_C-like"/>
</dbReference>
<dbReference type="PROSITE" id="PS50929">
    <property type="entry name" value="ABC_TM1F"/>
    <property type="match status" value="2"/>
</dbReference>
<feature type="region of interest" description="Disordered" evidence="8">
    <location>
        <begin position="1300"/>
        <end position="1319"/>
    </location>
</feature>
<dbReference type="GO" id="GO:0016887">
    <property type="term" value="F:ATP hydrolysis activity"/>
    <property type="evidence" value="ECO:0007669"/>
    <property type="project" value="InterPro"/>
</dbReference>
<feature type="transmembrane region" description="Helical" evidence="9">
    <location>
        <begin position="1084"/>
        <end position="1107"/>
    </location>
</feature>
<name>A0A2J6SDJ3_HYAVF</name>
<dbReference type="InterPro" id="IPR044726">
    <property type="entry name" value="ABCC_6TM_D2"/>
</dbReference>
<dbReference type="GO" id="GO:0140359">
    <property type="term" value="F:ABC-type transporter activity"/>
    <property type="evidence" value="ECO:0007669"/>
    <property type="project" value="InterPro"/>
</dbReference>
<dbReference type="GO" id="GO:0005524">
    <property type="term" value="F:ATP binding"/>
    <property type="evidence" value="ECO:0007669"/>
    <property type="project" value="UniProtKB-KW"/>
</dbReference>
<evidence type="ECO:0000256" key="2">
    <source>
        <dbReference type="ARBA" id="ARBA00022448"/>
    </source>
</evidence>
<keyword evidence="4" id="KW-0547">Nucleotide-binding</keyword>
<feature type="transmembrane region" description="Helical" evidence="9">
    <location>
        <begin position="394"/>
        <end position="414"/>
    </location>
</feature>
<dbReference type="GO" id="GO:0016020">
    <property type="term" value="C:membrane"/>
    <property type="evidence" value="ECO:0007669"/>
    <property type="project" value="UniProtKB-SubCell"/>
</dbReference>
<dbReference type="Proteomes" id="UP000235786">
    <property type="component" value="Unassembled WGS sequence"/>
</dbReference>
<evidence type="ECO:0000256" key="9">
    <source>
        <dbReference type="SAM" id="Phobius"/>
    </source>
</evidence>
<keyword evidence="2" id="KW-0813">Transport</keyword>
<dbReference type="InterPro" id="IPR011527">
    <property type="entry name" value="ABC1_TM_dom"/>
</dbReference>
<organism evidence="12 13">
    <name type="scientific">Hyaloscypha variabilis (strain UAMH 11265 / GT02V1 / F)</name>
    <name type="common">Meliniomyces variabilis</name>
    <dbReference type="NCBI Taxonomy" id="1149755"/>
    <lineage>
        <taxon>Eukaryota</taxon>
        <taxon>Fungi</taxon>
        <taxon>Dikarya</taxon>
        <taxon>Ascomycota</taxon>
        <taxon>Pezizomycotina</taxon>
        <taxon>Leotiomycetes</taxon>
        <taxon>Helotiales</taxon>
        <taxon>Hyaloscyphaceae</taxon>
        <taxon>Hyaloscypha</taxon>
        <taxon>Hyaloscypha variabilis</taxon>
    </lineage>
</organism>
<evidence type="ECO:0000256" key="6">
    <source>
        <dbReference type="ARBA" id="ARBA00022989"/>
    </source>
</evidence>
<evidence type="ECO:0000259" key="11">
    <source>
        <dbReference type="PROSITE" id="PS50929"/>
    </source>
</evidence>
<accession>A0A2J6SDJ3</accession>
<dbReference type="EMBL" id="KZ613937">
    <property type="protein sequence ID" value="PMD48812.1"/>
    <property type="molecule type" value="Genomic_DNA"/>
</dbReference>
<comment type="subcellular location">
    <subcellularLocation>
        <location evidence="1">Membrane</location>
        <topology evidence="1">Multi-pass membrane protein</topology>
    </subcellularLocation>
</comment>
<evidence type="ECO:0000313" key="13">
    <source>
        <dbReference type="Proteomes" id="UP000235786"/>
    </source>
</evidence>
<dbReference type="CDD" id="cd03250">
    <property type="entry name" value="ABCC_MRP_domain1"/>
    <property type="match status" value="1"/>
</dbReference>
<dbReference type="CDD" id="cd18579">
    <property type="entry name" value="ABC_6TM_ABCC_D1"/>
    <property type="match status" value="1"/>
</dbReference>
<dbReference type="InterPro" id="IPR056227">
    <property type="entry name" value="TMD0_ABC"/>
</dbReference>
<keyword evidence="5 12" id="KW-0067">ATP-binding</keyword>
<dbReference type="InterPro" id="IPR044746">
    <property type="entry name" value="ABCC_6TM_D1"/>
</dbReference>
<feature type="transmembrane region" description="Helical" evidence="9">
    <location>
        <begin position="118"/>
        <end position="136"/>
    </location>
</feature>
<proteinExistence type="predicted"/>